<name>A0A4Y8WQT6_9PORP</name>
<sequence length="224" mass="24037">MKKIIFAALVSSLFAIGAMAQSRPGIIVSAGYQGSKVTGFDNAKMSSGARAGVAIDVPVLTSGTMQLSVQPGLNFSMKGVTYGNDKVEIRDSFFYVDLPILANLRFDVDSRLNAFVNAGPYLAYGVGGASNSTIKPTEYYNPFEGIINQGKEIGGLRAFDWGLQVGAGVEYSRIMLALGTQVGFYDITPDIYTLDIFGIKDILGIKAGTKNNNTSFFVTLGYRF</sequence>
<gene>
    <name evidence="2" type="ORF">E4P47_05790</name>
</gene>
<keyword evidence="3" id="KW-1185">Reference proteome</keyword>
<accession>A0A4Y8WQT6</accession>
<dbReference type="EMBL" id="SPNC01000078">
    <property type="protein sequence ID" value="TFH94883.1"/>
    <property type="molecule type" value="Genomic_DNA"/>
</dbReference>
<comment type="caution">
    <text evidence="2">The sequence shown here is derived from an EMBL/GenBank/DDBJ whole genome shotgun (WGS) entry which is preliminary data.</text>
</comment>
<evidence type="ECO:0000313" key="3">
    <source>
        <dbReference type="Proteomes" id="UP000297225"/>
    </source>
</evidence>
<proteinExistence type="predicted"/>
<dbReference type="Pfam" id="PF13568">
    <property type="entry name" value="OMP_b-brl_2"/>
    <property type="match status" value="1"/>
</dbReference>
<dbReference type="InterPro" id="IPR025665">
    <property type="entry name" value="Beta-barrel_OMP_2"/>
</dbReference>
<organism evidence="2 3">
    <name type="scientific">Porphyromonas levii</name>
    <dbReference type="NCBI Taxonomy" id="28114"/>
    <lineage>
        <taxon>Bacteria</taxon>
        <taxon>Pseudomonadati</taxon>
        <taxon>Bacteroidota</taxon>
        <taxon>Bacteroidia</taxon>
        <taxon>Bacteroidales</taxon>
        <taxon>Porphyromonadaceae</taxon>
        <taxon>Porphyromonas</taxon>
    </lineage>
</organism>
<dbReference type="OrthoDB" id="1429208at2"/>
<dbReference type="Proteomes" id="UP000297225">
    <property type="component" value="Unassembled WGS sequence"/>
</dbReference>
<dbReference type="AlphaFoldDB" id="A0A4Y8WQT6"/>
<reference evidence="2 3" key="1">
    <citation type="submission" date="2019-03" db="EMBL/GenBank/DDBJ databases">
        <title>Porphyromonas levii Isolated from the Uterus of Dairy Cows.</title>
        <authorList>
            <person name="Francis A.M."/>
        </authorList>
    </citation>
    <scope>NUCLEOTIDE SEQUENCE [LARGE SCALE GENOMIC DNA]</scope>
    <source>
        <strain evidence="2 3">AF5678</strain>
    </source>
</reference>
<protein>
    <submittedName>
        <fullName evidence="2">PorT family protein</fullName>
    </submittedName>
</protein>
<dbReference type="STRING" id="1122973.GCA_000379925_02135"/>
<evidence type="ECO:0000313" key="2">
    <source>
        <dbReference type="EMBL" id="TFH94883.1"/>
    </source>
</evidence>
<dbReference type="RefSeq" id="WP_134849455.1">
    <property type="nucleotide sequence ID" value="NZ_CP197400.1"/>
</dbReference>
<evidence type="ECO:0000259" key="1">
    <source>
        <dbReference type="Pfam" id="PF13568"/>
    </source>
</evidence>
<feature type="domain" description="Outer membrane protein beta-barrel" evidence="1">
    <location>
        <begin position="34"/>
        <end position="185"/>
    </location>
</feature>